<dbReference type="Proteomes" id="UP001465755">
    <property type="component" value="Unassembled WGS sequence"/>
</dbReference>
<keyword evidence="2" id="KW-0793">Thylakoid</keyword>
<name>A0AAW1NXC2_9CHLO</name>
<evidence type="ECO:0000313" key="4">
    <source>
        <dbReference type="EMBL" id="KAK9797396.1"/>
    </source>
</evidence>
<evidence type="ECO:0000313" key="5">
    <source>
        <dbReference type="Proteomes" id="UP001465755"/>
    </source>
</evidence>
<dbReference type="InterPro" id="IPR008797">
    <property type="entry name" value="PSII_PsbQ"/>
</dbReference>
<dbReference type="GO" id="GO:0005509">
    <property type="term" value="F:calcium ion binding"/>
    <property type="evidence" value="ECO:0007669"/>
    <property type="project" value="InterPro"/>
</dbReference>
<dbReference type="GO" id="GO:0019898">
    <property type="term" value="C:extrinsic component of membrane"/>
    <property type="evidence" value="ECO:0007669"/>
    <property type="project" value="InterPro"/>
</dbReference>
<evidence type="ECO:0000256" key="3">
    <source>
        <dbReference type="ARBA" id="ARBA00023136"/>
    </source>
</evidence>
<dbReference type="AlphaFoldDB" id="A0AAW1NXC2"/>
<evidence type="ECO:0000256" key="1">
    <source>
        <dbReference type="ARBA" id="ARBA00004370"/>
    </source>
</evidence>
<dbReference type="Gene3D" id="1.20.120.290">
    <property type="entry name" value="Oxygen-evolving enhancer protein 3 (PsbQ), four-helix up-down bundle"/>
    <property type="match status" value="1"/>
</dbReference>
<comment type="caution">
    <text evidence="4">The sequence shown here is derived from an EMBL/GenBank/DDBJ whole genome shotgun (WGS) entry which is preliminary data.</text>
</comment>
<keyword evidence="3" id="KW-0472">Membrane</keyword>
<reference evidence="4 5" key="1">
    <citation type="journal article" date="2024" name="Nat. Commun.">
        <title>Phylogenomics reveals the evolutionary origins of lichenization in chlorophyte algae.</title>
        <authorList>
            <person name="Puginier C."/>
            <person name="Libourel C."/>
            <person name="Otte J."/>
            <person name="Skaloud P."/>
            <person name="Haon M."/>
            <person name="Grisel S."/>
            <person name="Petersen M."/>
            <person name="Berrin J.G."/>
            <person name="Delaux P.M."/>
            <person name="Dal Grande F."/>
            <person name="Keller J."/>
        </authorList>
    </citation>
    <scope>NUCLEOTIDE SEQUENCE [LARGE SCALE GENOMIC DNA]</scope>
    <source>
        <strain evidence="4 5">SAG 2036</strain>
    </source>
</reference>
<proteinExistence type="predicted"/>
<evidence type="ECO:0000256" key="2">
    <source>
        <dbReference type="ARBA" id="ARBA00023078"/>
    </source>
</evidence>
<sequence length="189" mass="20849">MAFVVPRNATAGASVRACERSAVAAPVRRALTVRAAAQQNNDRRQVLGGLLAGIAILGSSQKAMAIDIEDERNKSRMKGYDLIYEAREIELPQNVRDGLSQARLDPNVTKSRVKESESRIDSKLATFVSKAYWTDAREELRLQLGTLRFDLGVLGEQLDKTKRKEVQGLKKSFFAAVRPPPSGPGHDLF</sequence>
<gene>
    <name evidence="4" type="ORF">WJX73_003240</name>
</gene>
<comment type="subcellular location">
    <subcellularLocation>
        <location evidence="1">Membrane</location>
    </subcellularLocation>
</comment>
<dbReference type="Pfam" id="PF05757">
    <property type="entry name" value="PsbQ"/>
    <property type="match status" value="1"/>
</dbReference>
<dbReference type="SUPFAM" id="SSF101112">
    <property type="entry name" value="Oxygen-evolving enhancer protein 3"/>
    <property type="match status" value="1"/>
</dbReference>
<dbReference type="GO" id="GO:0009654">
    <property type="term" value="C:photosystem II oxygen evolving complex"/>
    <property type="evidence" value="ECO:0007669"/>
    <property type="project" value="InterPro"/>
</dbReference>
<dbReference type="EMBL" id="JALJOQ010000107">
    <property type="protein sequence ID" value="KAK9797396.1"/>
    <property type="molecule type" value="Genomic_DNA"/>
</dbReference>
<dbReference type="InterPro" id="IPR023222">
    <property type="entry name" value="PsbQ-like_dom_sf"/>
</dbReference>
<organism evidence="4 5">
    <name type="scientific">Symbiochloris irregularis</name>
    <dbReference type="NCBI Taxonomy" id="706552"/>
    <lineage>
        <taxon>Eukaryota</taxon>
        <taxon>Viridiplantae</taxon>
        <taxon>Chlorophyta</taxon>
        <taxon>core chlorophytes</taxon>
        <taxon>Trebouxiophyceae</taxon>
        <taxon>Trebouxiales</taxon>
        <taxon>Trebouxiaceae</taxon>
        <taxon>Symbiochloris</taxon>
    </lineage>
</organism>
<accession>A0AAW1NXC2</accession>
<protein>
    <submittedName>
        <fullName evidence="4">Uncharacterized protein</fullName>
    </submittedName>
</protein>
<dbReference type="GO" id="GO:0015979">
    <property type="term" value="P:photosynthesis"/>
    <property type="evidence" value="ECO:0007669"/>
    <property type="project" value="InterPro"/>
</dbReference>
<keyword evidence="5" id="KW-1185">Reference proteome</keyword>